<accession>T1KS02</accession>
<reference evidence="11" key="2">
    <citation type="submission" date="2015-06" db="UniProtKB">
        <authorList>
            <consortium name="EnsemblMetazoa"/>
        </authorList>
    </citation>
    <scope>IDENTIFICATION</scope>
</reference>
<dbReference type="eggNOG" id="KOG2867">
    <property type="taxonomic scope" value="Eukaryota"/>
</dbReference>
<dbReference type="Gene3D" id="1.20.120.1150">
    <property type="match status" value="1"/>
</dbReference>
<sequence length="321" mass="36849">MATGSTGDETVVCVRRILSVSDMDHWFKSQGYKDVSAFIKQLNDFAKGAHNGLDNAESIKEICLVQVKELLDDLTMLVDEVKPIQGDKNQRFGNKAFRTWCDGMKKRCQTLLEANYEISERSELLPYLQESFGNQHRIDYGTGHELSFIIFLMGLYKLVICKDNMKLPVDQAKIVSQEILTLFSVKYMPLCRKIQLTYQLEPAGSHGVYSLDDFQFLPFLFGSSQLVAHPKLEPKNFPDPQVAEDNASTYMFFAAIHFIHQVKKGPFPEHSNQLWNISGVENWSKINRGLLKMYTDEVLNKFPIVQHLVFGPRILMWDLVR</sequence>
<dbReference type="HOGENOM" id="CLU_030733_3_1_1"/>
<evidence type="ECO:0000256" key="7">
    <source>
        <dbReference type="ARBA" id="ARBA00023235"/>
    </source>
</evidence>
<dbReference type="GO" id="GO:0008160">
    <property type="term" value="F:protein tyrosine phosphatase activator activity"/>
    <property type="evidence" value="ECO:0007669"/>
    <property type="project" value="TreeGrafter"/>
</dbReference>
<dbReference type="GO" id="GO:0003755">
    <property type="term" value="F:peptidyl-prolyl cis-trans isomerase activity"/>
    <property type="evidence" value="ECO:0007669"/>
    <property type="project" value="UniProtKB-KW"/>
</dbReference>
<evidence type="ECO:0000256" key="5">
    <source>
        <dbReference type="ARBA" id="ARBA00022490"/>
    </source>
</evidence>
<dbReference type="FunFam" id="1.20.120.1150:FF:000002">
    <property type="entry name" value="Serine/threonine-protein phosphatase 2A activator"/>
    <property type="match status" value="1"/>
</dbReference>
<dbReference type="EnsemblMetazoa" id="tetur19g01330.1">
    <property type="protein sequence ID" value="tetur19g01330.1"/>
    <property type="gene ID" value="tetur19g01330"/>
</dbReference>
<dbReference type="SUPFAM" id="SSF140984">
    <property type="entry name" value="PTPA-like"/>
    <property type="match status" value="1"/>
</dbReference>
<comment type="catalytic activity">
    <reaction evidence="1 10">
        <text>[protein]-peptidylproline (omega=180) = [protein]-peptidylproline (omega=0)</text>
        <dbReference type="Rhea" id="RHEA:16237"/>
        <dbReference type="Rhea" id="RHEA-COMP:10747"/>
        <dbReference type="Rhea" id="RHEA-COMP:10748"/>
        <dbReference type="ChEBI" id="CHEBI:83833"/>
        <dbReference type="ChEBI" id="CHEBI:83834"/>
        <dbReference type="EC" id="5.2.1.8"/>
    </reaction>
</comment>
<dbReference type="InterPro" id="IPR043170">
    <property type="entry name" value="PTPA_C_lid"/>
</dbReference>
<evidence type="ECO:0000256" key="3">
    <source>
        <dbReference type="ARBA" id="ARBA00011019"/>
    </source>
</evidence>
<keyword evidence="5 10" id="KW-0963">Cytoplasm</keyword>
<evidence type="ECO:0000256" key="10">
    <source>
        <dbReference type="RuleBase" id="RU361210"/>
    </source>
</evidence>
<comment type="function">
    <text evidence="10">PPIases accelerate the folding of proteins. It catalyzes the cis-trans isomerization of proline imidic peptide bonds in oligopeptides.</text>
</comment>
<dbReference type="EMBL" id="CAEY01000421">
    <property type="status" value="NOT_ANNOTATED_CDS"/>
    <property type="molecule type" value="Genomic_DNA"/>
</dbReference>
<evidence type="ECO:0000313" key="11">
    <source>
        <dbReference type="EnsemblMetazoa" id="tetur19g01330.1"/>
    </source>
</evidence>
<dbReference type="GO" id="GO:0007052">
    <property type="term" value="P:mitotic spindle organization"/>
    <property type="evidence" value="ECO:0007669"/>
    <property type="project" value="TreeGrafter"/>
</dbReference>
<dbReference type="InterPro" id="IPR004327">
    <property type="entry name" value="Phstyr_phstse_ac"/>
</dbReference>
<evidence type="ECO:0000256" key="8">
    <source>
        <dbReference type="ARBA" id="ARBA00044786"/>
    </source>
</evidence>
<dbReference type="PANTHER" id="PTHR10012">
    <property type="entry name" value="SERINE/THREONINE-PROTEIN PHOSPHATASE 2A REGULATORY SUBUNIT B"/>
    <property type="match status" value="1"/>
</dbReference>
<dbReference type="EC" id="5.2.1.8" evidence="4 10"/>
<dbReference type="GO" id="GO:0005634">
    <property type="term" value="C:nucleus"/>
    <property type="evidence" value="ECO:0007669"/>
    <property type="project" value="TreeGrafter"/>
</dbReference>
<evidence type="ECO:0000256" key="4">
    <source>
        <dbReference type="ARBA" id="ARBA00013194"/>
    </source>
</evidence>
<protein>
    <recommendedName>
        <fullName evidence="8 10">Serine/threonine-protein phosphatase 2A activator</fullName>
        <ecNumber evidence="4 10">5.2.1.8</ecNumber>
    </recommendedName>
    <alternativeName>
        <fullName evidence="9 10">Phosphotyrosyl phosphatase activator</fullName>
    </alternativeName>
</protein>
<organism evidence="11 12">
    <name type="scientific">Tetranychus urticae</name>
    <name type="common">Two-spotted spider mite</name>
    <dbReference type="NCBI Taxonomy" id="32264"/>
    <lineage>
        <taxon>Eukaryota</taxon>
        <taxon>Metazoa</taxon>
        <taxon>Ecdysozoa</taxon>
        <taxon>Arthropoda</taxon>
        <taxon>Chelicerata</taxon>
        <taxon>Arachnida</taxon>
        <taxon>Acari</taxon>
        <taxon>Acariformes</taxon>
        <taxon>Trombidiformes</taxon>
        <taxon>Prostigmata</taxon>
        <taxon>Eleutherengona</taxon>
        <taxon>Raphignathae</taxon>
        <taxon>Tetranychoidea</taxon>
        <taxon>Tetranychidae</taxon>
        <taxon>Tetranychus</taxon>
    </lineage>
</organism>
<name>T1KS02_TETUR</name>
<dbReference type="STRING" id="32264.T1KS02"/>
<gene>
    <name evidence="11" type="primary">107366861</name>
</gene>
<keyword evidence="12" id="KW-1185">Reference proteome</keyword>
<evidence type="ECO:0000256" key="6">
    <source>
        <dbReference type="ARBA" id="ARBA00023110"/>
    </source>
</evidence>
<dbReference type="GO" id="GO:0005737">
    <property type="term" value="C:cytoplasm"/>
    <property type="evidence" value="ECO:0007669"/>
    <property type="project" value="UniProtKB-SubCell"/>
</dbReference>
<proteinExistence type="inferred from homology"/>
<comment type="subcellular location">
    <subcellularLocation>
        <location evidence="2 10">Cytoplasm</location>
    </subcellularLocation>
</comment>
<dbReference type="Pfam" id="PF03095">
    <property type="entry name" value="PTPA"/>
    <property type="match status" value="1"/>
</dbReference>
<reference evidence="12" key="1">
    <citation type="submission" date="2011-08" db="EMBL/GenBank/DDBJ databases">
        <authorList>
            <person name="Rombauts S."/>
        </authorList>
    </citation>
    <scope>NUCLEOTIDE SEQUENCE</scope>
    <source>
        <strain evidence="12">London</strain>
    </source>
</reference>
<dbReference type="PANTHER" id="PTHR10012:SF0">
    <property type="entry name" value="SERINE_THREONINE-PROTEIN PHOSPHATASE 2A ACTIVATOR"/>
    <property type="match status" value="1"/>
</dbReference>
<evidence type="ECO:0000313" key="12">
    <source>
        <dbReference type="Proteomes" id="UP000015104"/>
    </source>
</evidence>
<keyword evidence="6 10" id="KW-0697">Rotamase</keyword>
<dbReference type="CDD" id="cd04087">
    <property type="entry name" value="PTPA"/>
    <property type="match status" value="1"/>
</dbReference>
<dbReference type="KEGG" id="tut:107366861"/>
<dbReference type="PIRSF" id="PIRSF016325">
    <property type="entry name" value="Phstyr_phstse_ac"/>
    <property type="match status" value="1"/>
</dbReference>
<dbReference type="Proteomes" id="UP000015104">
    <property type="component" value="Unassembled WGS sequence"/>
</dbReference>
<dbReference type="AlphaFoldDB" id="T1KS02"/>
<comment type="similarity">
    <text evidence="3 10">Belongs to the PTPA-type PPIase family.</text>
</comment>
<evidence type="ECO:0000256" key="1">
    <source>
        <dbReference type="ARBA" id="ARBA00000971"/>
    </source>
</evidence>
<dbReference type="InterPro" id="IPR037218">
    <property type="entry name" value="PTPA_sf"/>
</dbReference>
<evidence type="ECO:0000256" key="9">
    <source>
        <dbReference type="ARBA" id="ARBA00044820"/>
    </source>
</evidence>
<keyword evidence="7 10" id="KW-0413">Isomerase</keyword>
<evidence type="ECO:0000256" key="2">
    <source>
        <dbReference type="ARBA" id="ARBA00004496"/>
    </source>
</evidence>
<dbReference type="GO" id="GO:0000159">
    <property type="term" value="C:protein phosphatase type 2A complex"/>
    <property type="evidence" value="ECO:0007669"/>
    <property type="project" value="TreeGrafter"/>
</dbReference>
<dbReference type="OMA" id="DACHISP"/>
<dbReference type="OrthoDB" id="16120at2759"/>